<sequence>MESSELPTKSSNEILTELFGAFNAEPPKIVLTTKCTSSSEEKKSKHCKKSKKSKCKKHKKKHRSKSKKRKRKGSDSESDSDSVKKKSKNESSPHGVNIELPINKVPMALEILLDGTVGIKGEDGVITKIPDTYDSSQIESELETNLNGYKSDAVCDEGVKEEFELGIEANVQVEKQGISKSKTPELFETRLLEAGDKQKKGKIQIKDLKFSSVFQETVRAAEEQKKQESYEEGELSDSSNDDQNLDSEKLSIKDHRKHRHCRSSRSHHRKDNSDHKRKRSEKSRSRSSHKNCLRHHSRSCKGRKHRSKSRDHYSRNCHSRHSTTSLGSQHFRSRSESRSRSRSRSRSGDRKKSRTSPNSSPKDSKYYSQQTKSKEETKPIEKIDKEKLLAIARKNALKLIDAGIVPGTDKLTTIKAGGKTVNELTEYCKRLSEKEALGDDISDIESESSPDEEKPFHHPFQVRDRPSSIIMNIKNSIPLPVKSLQEKAAEQAKQLRLQFPVSSGSSHRRNESEWVPVSPKKDEPPPKQRVVSVPQNIPQPAPVPTHIFEAPPPLPPPPPPHQMALYMSVPPPNLNNKPVFPVIQPTPPMPKLDISSIVSKRLEAIRKLQENPNDSHALTQMYNAQQEMQFWAESKQETGAFTGSTGAKVLSPSELSSGAQAWAKRDQLTNATPVRGGMGMTLLQKMGWQPGEGLGKNKEGTLEPLRLEVKMDKKGLLAAGESQKWRKGMQPGPPMPTVKTLEGKHPVSLLNELCSRRRYGVPQYELCFECGPDHKKNFLFKVIVNGAEYTPTVASPNKKQAKAEAASICLRALGIISS</sequence>
<name>A0ABR1BG50_POLSC</name>
<evidence type="ECO:0000259" key="3">
    <source>
        <dbReference type="PROSITE" id="PS50137"/>
    </source>
</evidence>
<dbReference type="SUPFAM" id="SSF54768">
    <property type="entry name" value="dsRNA-binding domain-like"/>
    <property type="match status" value="1"/>
</dbReference>
<feature type="region of interest" description="Disordered" evidence="2">
    <location>
        <begin position="438"/>
        <end position="460"/>
    </location>
</feature>
<dbReference type="SMART" id="SM00358">
    <property type="entry name" value="DSRM"/>
    <property type="match status" value="1"/>
</dbReference>
<organism evidence="5 6">
    <name type="scientific">Polyplax serrata</name>
    <name type="common">Common mouse louse</name>
    <dbReference type="NCBI Taxonomy" id="468196"/>
    <lineage>
        <taxon>Eukaryota</taxon>
        <taxon>Metazoa</taxon>
        <taxon>Ecdysozoa</taxon>
        <taxon>Arthropoda</taxon>
        <taxon>Hexapoda</taxon>
        <taxon>Insecta</taxon>
        <taxon>Pterygota</taxon>
        <taxon>Neoptera</taxon>
        <taxon>Paraneoptera</taxon>
        <taxon>Psocodea</taxon>
        <taxon>Troctomorpha</taxon>
        <taxon>Phthiraptera</taxon>
        <taxon>Anoplura</taxon>
        <taxon>Polyplacidae</taxon>
        <taxon>Polyplax</taxon>
    </lineage>
</organism>
<dbReference type="PROSITE" id="PS50174">
    <property type="entry name" value="G_PATCH"/>
    <property type="match status" value="1"/>
</dbReference>
<evidence type="ECO:0000313" key="5">
    <source>
        <dbReference type="EMBL" id="KAK6641019.1"/>
    </source>
</evidence>
<dbReference type="PANTHER" id="PTHR46528">
    <property type="entry name" value="PROTEIN SON"/>
    <property type="match status" value="1"/>
</dbReference>
<proteinExistence type="predicted"/>
<dbReference type="PROSITE" id="PS50137">
    <property type="entry name" value="DS_RBD"/>
    <property type="match status" value="1"/>
</dbReference>
<reference evidence="5 6" key="1">
    <citation type="submission" date="2023-09" db="EMBL/GenBank/DDBJ databases">
        <title>Genomes of two closely related lineages of the louse Polyplax serrata with different host specificities.</title>
        <authorList>
            <person name="Martinu J."/>
            <person name="Tarabai H."/>
            <person name="Stefka J."/>
            <person name="Hypsa V."/>
        </authorList>
    </citation>
    <scope>NUCLEOTIDE SEQUENCE [LARGE SCALE GENOMIC DNA]</scope>
    <source>
        <strain evidence="5">98ZLc_SE</strain>
    </source>
</reference>
<evidence type="ECO:0000256" key="2">
    <source>
        <dbReference type="SAM" id="MobiDB-lite"/>
    </source>
</evidence>
<feature type="region of interest" description="Disordered" evidence="2">
    <location>
        <begin position="222"/>
        <end position="379"/>
    </location>
</feature>
<dbReference type="Pfam" id="PF14709">
    <property type="entry name" value="DND1_DSRM"/>
    <property type="match status" value="1"/>
</dbReference>
<comment type="caution">
    <text evidence="5">The sequence shown here is derived from an EMBL/GenBank/DDBJ whole genome shotgun (WGS) entry which is preliminary data.</text>
</comment>
<keyword evidence="6" id="KW-1185">Reference proteome</keyword>
<feature type="compositionally biased region" description="Basic and acidic residues" evidence="2">
    <location>
        <begin position="81"/>
        <end position="91"/>
    </location>
</feature>
<feature type="region of interest" description="Disordered" evidence="2">
    <location>
        <begin position="33"/>
        <end position="100"/>
    </location>
</feature>
<keyword evidence="1" id="KW-0694">RNA-binding</keyword>
<dbReference type="InterPro" id="IPR000467">
    <property type="entry name" value="G_patch_dom"/>
</dbReference>
<dbReference type="SMART" id="SM00443">
    <property type="entry name" value="G_patch"/>
    <property type="match status" value="1"/>
</dbReference>
<feature type="domain" description="G-patch" evidence="4">
    <location>
        <begin position="675"/>
        <end position="721"/>
    </location>
</feature>
<feature type="compositionally biased region" description="Acidic residues" evidence="2">
    <location>
        <begin position="230"/>
        <end position="245"/>
    </location>
</feature>
<dbReference type="CDD" id="cd19870">
    <property type="entry name" value="DSRM_SON-like"/>
    <property type="match status" value="1"/>
</dbReference>
<dbReference type="EMBL" id="JAWJWF010000001">
    <property type="protein sequence ID" value="KAK6641019.1"/>
    <property type="molecule type" value="Genomic_DNA"/>
</dbReference>
<feature type="compositionally biased region" description="Basic residues" evidence="2">
    <location>
        <begin position="254"/>
        <end position="321"/>
    </location>
</feature>
<feature type="domain" description="DRBM" evidence="3">
    <location>
        <begin position="745"/>
        <end position="815"/>
    </location>
</feature>
<feature type="compositionally biased region" description="Basic residues" evidence="2">
    <location>
        <begin position="340"/>
        <end position="354"/>
    </location>
</feature>
<dbReference type="Proteomes" id="UP001359485">
    <property type="component" value="Unassembled WGS sequence"/>
</dbReference>
<protein>
    <recommendedName>
        <fullName evidence="7">Protein SON</fullName>
    </recommendedName>
</protein>
<feature type="compositionally biased region" description="Acidic residues" evidence="2">
    <location>
        <begin position="438"/>
        <end position="450"/>
    </location>
</feature>
<feature type="compositionally biased region" description="Basic and acidic residues" evidence="2">
    <location>
        <begin position="451"/>
        <end position="460"/>
    </location>
</feature>
<dbReference type="PANTHER" id="PTHR46528:SF1">
    <property type="entry name" value="PROTEIN SON"/>
    <property type="match status" value="1"/>
</dbReference>
<evidence type="ECO:0000259" key="4">
    <source>
        <dbReference type="PROSITE" id="PS50174"/>
    </source>
</evidence>
<dbReference type="Pfam" id="PF01585">
    <property type="entry name" value="G-patch"/>
    <property type="match status" value="1"/>
</dbReference>
<feature type="compositionally biased region" description="Polar residues" evidence="2">
    <location>
        <begin position="355"/>
        <end position="371"/>
    </location>
</feature>
<dbReference type="InterPro" id="IPR014720">
    <property type="entry name" value="dsRBD_dom"/>
</dbReference>
<evidence type="ECO:0000256" key="1">
    <source>
        <dbReference type="PROSITE-ProRule" id="PRU00266"/>
    </source>
</evidence>
<evidence type="ECO:0000313" key="6">
    <source>
        <dbReference type="Proteomes" id="UP001359485"/>
    </source>
</evidence>
<dbReference type="InterPro" id="IPR032922">
    <property type="entry name" value="SON"/>
</dbReference>
<feature type="region of interest" description="Disordered" evidence="2">
    <location>
        <begin position="498"/>
        <end position="530"/>
    </location>
</feature>
<accession>A0ABR1BG50</accession>
<feature type="compositionally biased region" description="Basic residues" evidence="2">
    <location>
        <begin position="44"/>
        <end position="72"/>
    </location>
</feature>
<dbReference type="Gene3D" id="3.30.160.20">
    <property type="match status" value="1"/>
</dbReference>
<gene>
    <name evidence="5" type="ORF">RUM44_012718</name>
</gene>
<evidence type="ECO:0008006" key="7">
    <source>
        <dbReference type="Google" id="ProtNLM"/>
    </source>
</evidence>